<dbReference type="RefSeq" id="WP_184516152.1">
    <property type="nucleotide sequence ID" value="NZ_JACIJD010000006.1"/>
</dbReference>
<gene>
    <name evidence="2" type="ORF">FHS87_001657</name>
</gene>
<keyword evidence="1" id="KW-0812">Transmembrane</keyword>
<proteinExistence type="predicted"/>
<keyword evidence="1" id="KW-1133">Transmembrane helix</keyword>
<name>A0A840YI84_9PROT</name>
<evidence type="ECO:0000256" key="1">
    <source>
        <dbReference type="SAM" id="Phobius"/>
    </source>
</evidence>
<feature type="transmembrane region" description="Helical" evidence="1">
    <location>
        <begin position="167"/>
        <end position="190"/>
    </location>
</feature>
<protein>
    <recommendedName>
        <fullName evidence="4">Yip1 domain-containing protein</fullName>
    </recommendedName>
</protein>
<dbReference type="EMBL" id="JACIJD010000006">
    <property type="protein sequence ID" value="MBB5693624.1"/>
    <property type="molecule type" value="Genomic_DNA"/>
</dbReference>
<evidence type="ECO:0008006" key="4">
    <source>
        <dbReference type="Google" id="ProtNLM"/>
    </source>
</evidence>
<dbReference type="Proteomes" id="UP000580654">
    <property type="component" value="Unassembled WGS sequence"/>
</dbReference>
<feature type="transmembrane region" description="Helical" evidence="1">
    <location>
        <begin position="77"/>
        <end position="95"/>
    </location>
</feature>
<accession>A0A840YI84</accession>
<organism evidence="2 3">
    <name type="scientific">Muricoccus pecuniae</name>
    <dbReference type="NCBI Taxonomy" id="693023"/>
    <lineage>
        <taxon>Bacteria</taxon>
        <taxon>Pseudomonadati</taxon>
        <taxon>Pseudomonadota</taxon>
        <taxon>Alphaproteobacteria</taxon>
        <taxon>Acetobacterales</taxon>
        <taxon>Roseomonadaceae</taxon>
        <taxon>Muricoccus</taxon>
    </lineage>
</organism>
<feature type="transmembrane region" description="Helical" evidence="1">
    <location>
        <begin position="134"/>
        <end position="155"/>
    </location>
</feature>
<keyword evidence="3" id="KW-1185">Reference proteome</keyword>
<dbReference type="AlphaFoldDB" id="A0A840YI84"/>
<evidence type="ECO:0000313" key="3">
    <source>
        <dbReference type="Proteomes" id="UP000580654"/>
    </source>
</evidence>
<keyword evidence="1" id="KW-0472">Membrane</keyword>
<feature type="transmembrane region" description="Helical" evidence="1">
    <location>
        <begin position="107"/>
        <end position="128"/>
    </location>
</feature>
<evidence type="ECO:0000313" key="2">
    <source>
        <dbReference type="EMBL" id="MBB5693624.1"/>
    </source>
</evidence>
<feature type="transmembrane region" description="Helical" evidence="1">
    <location>
        <begin position="47"/>
        <end position="71"/>
    </location>
</feature>
<comment type="caution">
    <text evidence="2">The sequence shown here is derived from an EMBL/GenBank/DDBJ whole genome shotgun (WGS) entry which is preliminary data.</text>
</comment>
<reference evidence="2 3" key="1">
    <citation type="submission" date="2020-08" db="EMBL/GenBank/DDBJ databases">
        <title>Genomic Encyclopedia of Type Strains, Phase IV (KMG-IV): sequencing the most valuable type-strain genomes for metagenomic binning, comparative biology and taxonomic classification.</title>
        <authorList>
            <person name="Goeker M."/>
        </authorList>
    </citation>
    <scope>NUCLEOTIDE SEQUENCE [LARGE SCALE GENOMIC DNA]</scope>
    <source>
        <strain evidence="2 3">DSM 25622</strain>
    </source>
</reference>
<sequence length="191" mass="20348">MPGLSAPGVTTEEQIRAGFRAAWLLARGREEGLRFTLLSMEGTARSFWAAVFCLLPFLLIRALGDGSAFSAGLPVELIGYSLGWTVFPLASAALVDASGRGPLWPLFIAAWNWTNLAQYAALLGATLLNPLLPTGFGGALTLVAFGYALWLEWFVAKSALRISGARAVIFVVLDMMIGLFIASVVARLSLA</sequence>